<protein>
    <submittedName>
        <fullName evidence="2">Uncharacterized protein</fullName>
    </submittedName>
</protein>
<sequence length="171" mass="19077">MNAKFRGEQFRSSSLTESRAPPDLKLQNILIKNNIEEENAIAIEQRKGRDQKLVLKSLKYGYSFKKGHNHNESGGTNPLRQGCRPLEDCGGGGRGRPVDESAAKETKGGDVRNESHHTLSLFPRSHPSIHIRTMVRKNRADSGEGKQNRTLQKEGVREGVPPSPCPRSRDK</sequence>
<dbReference type="Proteomes" id="UP000887013">
    <property type="component" value="Unassembled WGS sequence"/>
</dbReference>
<evidence type="ECO:0000313" key="3">
    <source>
        <dbReference type="Proteomes" id="UP000887013"/>
    </source>
</evidence>
<keyword evidence="3" id="KW-1185">Reference proteome</keyword>
<evidence type="ECO:0000256" key="1">
    <source>
        <dbReference type="SAM" id="MobiDB-lite"/>
    </source>
</evidence>
<feature type="region of interest" description="Disordered" evidence="1">
    <location>
        <begin position="66"/>
        <end position="114"/>
    </location>
</feature>
<comment type="caution">
    <text evidence="2">The sequence shown here is derived from an EMBL/GenBank/DDBJ whole genome shotgun (WGS) entry which is preliminary data.</text>
</comment>
<feature type="region of interest" description="Disordered" evidence="1">
    <location>
        <begin position="135"/>
        <end position="171"/>
    </location>
</feature>
<name>A0A8X6U8H2_NEPPI</name>
<proteinExistence type="predicted"/>
<feature type="compositionally biased region" description="Basic and acidic residues" evidence="1">
    <location>
        <begin position="96"/>
        <end position="114"/>
    </location>
</feature>
<dbReference type="AlphaFoldDB" id="A0A8X6U8H2"/>
<organism evidence="2 3">
    <name type="scientific">Nephila pilipes</name>
    <name type="common">Giant wood spider</name>
    <name type="synonym">Nephila maculata</name>
    <dbReference type="NCBI Taxonomy" id="299642"/>
    <lineage>
        <taxon>Eukaryota</taxon>
        <taxon>Metazoa</taxon>
        <taxon>Ecdysozoa</taxon>
        <taxon>Arthropoda</taxon>
        <taxon>Chelicerata</taxon>
        <taxon>Arachnida</taxon>
        <taxon>Araneae</taxon>
        <taxon>Araneomorphae</taxon>
        <taxon>Entelegynae</taxon>
        <taxon>Araneoidea</taxon>
        <taxon>Nephilidae</taxon>
        <taxon>Nephila</taxon>
    </lineage>
</organism>
<dbReference type="EMBL" id="BMAW01027715">
    <property type="protein sequence ID" value="GFU03518.1"/>
    <property type="molecule type" value="Genomic_DNA"/>
</dbReference>
<feature type="region of interest" description="Disordered" evidence="1">
    <location>
        <begin position="1"/>
        <end position="23"/>
    </location>
</feature>
<gene>
    <name evidence="2" type="ORF">NPIL_437251</name>
</gene>
<evidence type="ECO:0000313" key="2">
    <source>
        <dbReference type="EMBL" id="GFU03518.1"/>
    </source>
</evidence>
<feature type="compositionally biased region" description="Basic and acidic residues" evidence="1">
    <location>
        <begin position="138"/>
        <end position="157"/>
    </location>
</feature>
<reference evidence="2" key="1">
    <citation type="submission" date="2020-08" db="EMBL/GenBank/DDBJ databases">
        <title>Multicomponent nature underlies the extraordinary mechanical properties of spider dragline silk.</title>
        <authorList>
            <person name="Kono N."/>
            <person name="Nakamura H."/>
            <person name="Mori M."/>
            <person name="Yoshida Y."/>
            <person name="Ohtoshi R."/>
            <person name="Malay A.D."/>
            <person name="Moran D.A.P."/>
            <person name="Tomita M."/>
            <person name="Numata K."/>
            <person name="Arakawa K."/>
        </authorList>
    </citation>
    <scope>NUCLEOTIDE SEQUENCE</scope>
</reference>
<accession>A0A8X6U8H2</accession>